<dbReference type="Pfam" id="PF01909">
    <property type="entry name" value="NTP_transf_2"/>
    <property type="match status" value="1"/>
</dbReference>
<sequence length="242" mass="27637">MIDEIKQLVYENCNQPNVLGVLLMGSVSADAHDQLSDVDLLVVYQQSEPVLRLPNAAWKWDVSYISEKEIKGLQKLSDWRANAFLTAQIIVDHTTWLPSVIHEICTLSDQESERQVASWLDAYLNAFYRSMKAVRRNNELGSLLQASSSIMCLINCLFSLNKLISPYLDRVDILLDRLEHLPMEKAALSERFAAISQSANPKDQIILYRATEKLLRSSGFNPVYEAWGDQLENEVNYWKAKD</sequence>
<evidence type="ECO:0000259" key="1">
    <source>
        <dbReference type="Pfam" id="PF01909"/>
    </source>
</evidence>
<accession>A0A839U0U7</accession>
<dbReference type="AlphaFoldDB" id="A0A839U0U7"/>
<dbReference type="GO" id="GO:0016779">
    <property type="term" value="F:nucleotidyltransferase activity"/>
    <property type="evidence" value="ECO:0007669"/>
    <property type="project" value="InterPro"/>
</dbReference>
<feature type="domain" description="Polymerase nucleotidyl transferase" evidence="1">
    <location>
        <begin position="11"/>
        <end position="66"/>
    </location>
</feature>
<dbReference type="InterPro" id="IPR043519">
    <property type="entry name" value="NT_sf"/>
</dbReference>
<evidence type="ECO:0000313" key="3">
    <source>
        <dbReference type="Proteomes" id="UP000517523"/>
    </source>
</evidence>
<evidence type="ECO:0000313" key="2">
    <source>
        <dbReference type="EMBL" id="MBB3131370.1"/>
    </source>
</evidence>
<comment type="caution">
    <text evidence="2">The sequence shown here is derived from an EMBL/GenBank/DDBJ whole genome shotgun (WGS) entry which is preliminary data.</text>
</comment>
<dbReference type="EMBL" id="JACHXJ010000006">
    <property type="protein sequence ID" value="MBB3131370.1"/>
    <property type="molecule type" value="Genomic_DNA"/>
</dbReference>
<dbReference type="Gene3D" id="3.30.460.10">
    <property type="entry name" value="Beta Polymerase, domain 2"/>
    <property type="match status" value="1"/>
</dbReference>
<dbReference type="Proteomes" id="UP000517523">
    <property type="component" value="Unassembled WGS sequence"/>
</dbReference>
<dbReference type="SUPFAM" id="SSF81301">
    <property type="entry name" value="Nucleotidyltransferase"/>
    <property type="match status" value="1"/>
</dbReference>
<gene>
    <name evidence="2" type="ORF">FHS19_006090</name>
</gene>
<dbReference type="RefSeq" id="WP_183586152.1">
    <property type="nucleotide sequence ID" value="NZ_JACHXJ010000006.1"/>
</dbReference>
<name>A0A839U0U7_9BACL</name>
<reference evidence="2 3" key="1">
    <citation type="submission" date="2020-08" db="EMBL/GenBank/DDBJ databases">
        <title>Genomic Encyclopedia of Type Strains, Phase III (KMG-III): the genomes of soil and plant-associated and newly described type strains.</title>
        <authorList>
            <person name="Whitman W."/>
        </authorList>
    </citation>
    <scope>NUCLEOTIDE SEQUENCE [LARGE SCALE GENOMIC DNA]</scope>
    <source>
        <strain evidence="2 3">CECT 5831</strain>
    </source>
</reference>
<organism evidence="2 3">
    <name type="scientific">Paenibacillus rhizosphaerae</name>
    <dbReference type="NCBI Taxonomy" id="297318"/>
    <lineage>
        <taxon>Bacteria</taxon>
        <taxon>Bacillati</taxon>
        <taxon>Bacillota</taxon>
        <taxon>Bacilli</taxon>
        <taxon>Bacillales</taxon>
        <taxon>Paenibacillaceae</taxon>
        <taxon>Paenibacillus</taxon>
    </lineage>
</organism>
<protein>
    <recommendedName>
        <fullName evidence="1">Polymerase nucleotidyl transferase domain-containing protein</fullName>
    </recommendedName>
</protein>
<dbReference type="InterPro" id="IPR002934">
    <property type="entry name" value="Polymerase_NTP_transf_dom"/>
</dbReference>
<proteinExistence type="predicted"/>